<reference evidence="6" key="1">
    <citation type="submission" date="2023-08" db="EMBL/GenBank/DDBJ databases">
        <authorList>
            <person name="Messyasz A."/>
            <person name="Mannisto M.K."/>
            <person name="Kerkhof L.J."/>
            <person name="Haggblom M."/>
        </authorList>
    </citation>
    <scope>NUCLEOTIDE SEQUENCE</scope>
    <source>
        <strain evidence="6">X5P6</strain>
    </source>
</reference>
<dbReference type="RefSeq" id="WP_353063104.1">
    <property type="nucleotide sequence ID" value="NZ_CP132942.1"/>
</dbReference>
<dbReference type="InterPro" id="IPR052719">
    <property type="entry name" value="CvpA-like"/>
</dbReference>
<keyword evidence="2 5" id="KW-0812">Transmembrane</keyword>
<name>A0AAU7ZM28_9BACT</name>
<evidence type="ECO:0000256" key="1">
    <source>
        <dbReference type="ARBA" id="ARBA00004141"/>
    </source>
</evidence>
<evidence type="ECO:0000256" key="4">
    <source>
        <dbReference type="ARBA" id="ARBA00023136"/>
    </source>
</evidence>
<comment type="subcellular location">
    <subcellularLocation>
        <location evidence="1">Membrane</location>
        <topology evidence="1">Multi-pass membrane protein</topology>
    </subcellularLocation>
</comment>
<gene>
    <name evidence="6" type="ORF">RBB77_17680</name>
</gene>
<organism evidence="6">
    <name type="scientific">Tunturiibacter psychrotolerans</name>
    <dbReference type="NCBI Taxonomy" id="3069686"/>
    <lineage>
        <taxon>Bacteria</taxon>
        <taxon>Pseudomonadati</taxon>
        <taxon>Acidobacteriota</taxon>
        <taxon>Terriglobia</taxon>
        <taxon>Terriglobales</taxon>
        <taxon>Acidobacteriaceae</taxon>
        <taxon>Tunturiibacter</taxon>
    </lineage>
</organism>
<dbReference type="Pfam" id="PF02674">
    <property type="entry name" value="Colicin_V"/>
    <property type="match status" value="1"/>
</dbReference>
<evidence type="ECO:0000313" key="6">
    <source>
        <dbReference type="EMBL" id="XCB32259.1"/>
    </source>
</evidence>
<dbReference type="AlphaFoldDB" id="A0AAU7ZM28"/>
<dbReference type="GO" id="GO:0016020">
    <property type="term" value="C:membrane"/>
    <property type="evidence" value="ECO:0007669"/>
    <property type="project" value="UniProtKB-SubCell"/>
</dbReference>
<reference evidence="6" key="2">
    <citation type="journal article" date="2024" name="Environ. Microbiol.">
        <title>Genome analysis and description of Tunturibacter gen. nov. expands the diversity of Terriglobia in tundra soils.</title>
        <authorList>
            <person name="Messyasz A."/>
            <person name="Mannisto M.K."/>
            <person name="Kerkhof L.J."/>
            <person name="Haggblom M.M."/>
        </authorList>
    </citation>
    <scope>NUCLEOTIDE SEQUENCE</scope>
    <source>
        <strain evidence="6">X5P6</strain>
    </source>
</reference>
<dbReference type="EMBL" id="CP132942">
    <property type="protein sequence ID" value="XCB32259.1"/>
    <property type="molecule type" value="Genomic_DNA"/>
</dbReference>
<keyword evidence="3 5" id="KW-1133">Transmembrane helix</keyword>
<protein>
    <submittedName>
        <fullName evidence="6">CvpA family protein</fullName>
    </submittedName>
</protein>
<dbReference type="PANTHER" id="PTHR36926:SF1">
    <property type="entry name" value="COLICIN V PRODUCTION PROTEIN"/>
    <property type="match status" value="1"/>
</dbReference>
<keyword evidence="4 5" id="KW-0472">Membrane</keyword>
<dbReference type="InterPro" id="IPR003825">
    <property type="entry name" value="Colicin-V_CvpA"/>
</dbReference>
<proteinExistence type="predicted"/>
<evidence type="ECO:0000256" key="3">
    <source>
        <dbReference type="ARBA" id="ARBA00022989"/>
    </source>
</evidence>
<accession>A0AAU7ZM28</accession>
<dbReference type="KEGG" id="tpsc:RBB77_17680"/>
<dbReference type="GO" id="GO:0009403">
    <property type="term" value="P:toxin biosynthetic process"/>
    <property type="evidence" value="ECO:0007669"/>
    <property type="project" value="InterPro"/>
</dbReference>
<evidence type="ECO:0000256" key="5">
    <source>
        <dbReference type="SAM" id="Phobius"/>
    </source>
</evidence>
<feature type="transmembrane region" description="Helical" evidence="5">
    <location>
        <begin position="101"/>
        <end position="125"/>
    </location>
</feature>
<evidence type="ECO:0000256" key="2">
    <source>
        <dbReference type="ARBA" id="ARBA00022692"/>
    </source>
</evidence>
<feature type="transmembrane region" description="Helical" evidence="5">
    <location>
        <begin position="7"/>
        <end position="40"/>
    </location>
</feature>
<dbReference type="PANTHER" id="PTHR36926">
    <property type="entry name" value="COLICIN V PRODUCTION PROTEIN"/>
    <property type="match status" value="1"/>
</dbReference>
<feature type="transmembrane region" description="Helical" evidence="5">
    <location>
        <begin position="60"/>
        <end position="81"/>
    </location>
</feature>
<sequence>MKLFDCLLIAILAYSTIVAFMRGIILELFSLGGLIAGILIASWNYGRLAAYLEHFITTPATAEILSFLLLVIGVMVLSALLGKALNRTAHAIGLGFFDRILGAVFGFGRGCLLGVAILMAIAAFIPHSTWIENSQLSSYFLAGAHAVSFVVPYDLQHKILDGAEHLKHNVPYWIKPLR</sequence>